<dbReference type="SMART" id="SM00347">
    <property type="entry name" value="HTH_MARR"/>
    <property type="match status" value="1"/>
</dbReference>
<dbReference type="Proteomes" id="UP000095546">
    <property type="component" value="Unassembled WGS sequence"/>
</dbReference>
<evidence type="ECO:0000259" key="4">
    <source>
        <dbReference type="PROSITE" id="PS50995"/>
    </source>
</evidence>
<evidence type="ECO:0000313" key="6">
    <source>
        <dbReference type="Proteomes" id="UP000095546"/>
    </source>
</evidence>
<proteinExistence type="predicted"/>
<dbReference type="InterPro" id="IPR000835">
    <property type="entry name" value="HTH_MarR-typ"/>
</dbReference>
<dbReference type="PANTHER" id="PTHR42756:SF1">
    <property type="entry name" value="TRANSCRIPTIONAL REPRESSOR OF EMRAB OPERON"/>
    <property type="match status" value="1"/>
</dbReference>
<organism evidence="5 6">
    <name type="scientific">Mitsuokella jalaludinii</name>
    <dbReference type="NCBI Taxonomy" id="187979"/>
    <lineage>
        <taxon>Bacteria</taxon>
        <taxon>Bacillati</taxon>
        <taxon>Bacillota</taxon>
        <taxon>Negativicutes</taxon>
        <taxon>Selenomonadales</taxon>
        <taxon>Selenomonadaceae</taxon>
        <taxon>Mitsuokella</taxon>
    </lineage>
</organism>
<dbReference type="eggNOG" id="COG1846">
    <property type="taxonomic scope" value="Bacteria"/>
</dbReference>
<dbReference type="RefSeq" id="WP_055160900.1">
    <property type="nucleotide sequence ID" value="NZ_CABIWZ010000004.1"/>
</dbReference>
<reference evidence="5 6" key="1">
    <citation type="submission" date="2015-09" db="EMBL/GenBank/DDBJ databases">
        <authorList>
            <consortium name="Pathogen Informatics"/>
        </authorList>
    </citation>
    <scope>NUCLEOTIDE SEQUENCE [LARGE SCALE GENOMIC DNA]</scope>
    <source>
        <strain evidence="5 6">2789STDY5608828</strain>
    </source>
</reference>
<dbReference type="EMBL" id="CYYU01000004">
    <property type="protein sequence ID" value="CUN60549.1"/>
    <property type="molecule type" value="Genomic_DNA"/>
</dbReference>
<keyword evidence="1" id="KW-0805">Transcription regulation</keyword>
<dbReference type="GO" id="GO:0003677">
    <property type="term" value="F:DNA binding"/>
    <property type="evidence" value="ECO:0007669"/>
    <property type="project" value="UniProtKB-KW"/>
</dbReference>
<dbReference type="Gene3D" id="1.10.10.10">
    <property type="entry name" value="Winged helix-like DNA-binding domain superfamily/Winged helix DNA-binding domain"/>
    <property type="match status" value="1"/>
</dbReference>
<dbReference type="PRINTS" id="PR00598">
    <property type="entry name" value="HTHMARR"/>
</dbReference>
<dbReference type="STRING" id="187979.ERS852385_00883"/>
<evidence type="ECO:0000256" key="2">
    <source>
        <dbReference type="ARBA" id="ARBA00023125"/>
    </source>
</evidence>
<feature type="domain" description="HTH marR-type" evidence="4">
    <location>
        <begin position="26"/>
        <end position="160"/>
    </location>
</feature>
<accession>A0A173Y9N7</accession>
<dbReference type="SUPFAM" id="SSF46785">
    <property type="entry name" value="Winged helix' DNA-binding domain"/>
    <property type="match status" value="1"/>
</dbReference>
<evidence type="ECO:0000256" key="3">
    <source>
        <dbReference type="ARBA" id="ARBA00023163"/>
    </source>
</evidence>
<sequence>MKRELIPSWEELEAHKKTVPEINPAAVIAMLEIKQVGEEIQHSVLDVLQQEYHLSEGKFCMLIVLHQNPQGIAPSEIAAKIGVTKATISNMLMRMERDGMIVTKPSPDDARAKIVCLTEKGRAFMNEILPPHYLRVTKLMERLSEAEQKELIHLLKKMSGRVHA</sequence>
<evidence type="ECO:0000313" key="5">
    <source>
        <dbReference type="EMBL" id="CUN60549.1"/>
    </source>
</evidence>
<dbReference type="InterPro" id="IPR036390">
    <property type="entry name" value="WH_DNA-bd_sf"/>
</dbReference>
<dbReference type="PROSITE" id="PS50995">
    <property type="entry name" value="HTH_MARR_2"/>
    <property type="match status" value="1"/>
</dbReference>
<keyword evidence="6" id="KW-1185">Reference proteome</keyword>
<keyword evidence="2" id="KW-0238">DNA-binding</keyword>
<dbReference type="OrthoDB" id="6400170at2"/>
<gene>
    <name evidence="5" type="primary">tcaR</name>
    <name evidence="5" type="ORF">ERS852385_00883</name>
</gene>
<dbReference type="AlphaFoldDB" id="A0A173Y9N7"/>
<dbReference type="InterPro" id="IPR036388">
    <property type="entry name" value="WH-like_DNA-bd_sf"/>
</dbReference>
<dbReference type="Pfam" id="PF01047">
    <property type="entry name" value="MarR"/>
    <property type="match status" value="1"/>
</dbReference>
<name>A0A173Y9N7_9FIRM</name>
<dbReference type="GO" id="GO:0003700">
    <property type="term" value="F:DNA-binding transcription factor activity"/>
    <property type="evidence" value="ECO:0007669"/>
    <property type="project" value="InterPro"/>
</dbReference>
<dbReference type="PANTHER" id="PTHR42756">
    <property type="entry name" value="TRANSCRIPTIONAL REGULATOR, MARR"/>
    <property type="match status" value="1"/>
</dbReference>
<evidence type="ECO:0000256" key="1">
    <source>
        <dbReference type="ARBA" id="ARBA00023015"/>
    </source>
</evidence>
<keyword evidence="3" id="KW-0804">Transcription</keyword>
<protein>
    <submittedName>
        <fullName evidence="5">HTH-type transcriptional regulator tcaR</fullName>
    </submittedName>
</protein>